<evidence type="ECO:0000259" key="2">
    <source>
        <dbReference type="Pfam" id="PF22725"/>
    </source>
</evidence>
<dbReference type="GO" id="GO:0016491">
    <property type="term" value="F:oxidoreductase activity"/>
    <property type="evidence" value="ECO:0007669"/>
    <property type="project" value="UniProtKB-KW"/>
</dbReference>
<dbReference type="AlphaFoldDB" id="A0A916JEW9"/>
<feature type="domain" description="GFO/IDH/MocA-like oxidoreductase" evidence="2">
    <location>
        <begin position="139"/>
        <end position="276"/>
    </location>
</feature>
<dbReference type="PANTHER" id="PTHR43249">
    <property type="entry name" value="UDP-N-ACETYL-2-AMINO-2-DEOXY-D-GLUCURONATE OXIDASE"/>
    <property type="match status" value="1"/>
</dbReference>
<dbReference type="SUPFAM" id="SSF51735">
    <property type="entry name" value="NAD(P)-binding Rossmann-fold domains"/>
    <property type="match status" value="1"/>
</dbReference>
<dbReference type="EMBL" id="CAJRAF010000002">
    <property type="protein sequence ID" value="CAG5008121.1"/>
    <property type="molecule type" value="Genomic_DNA"/>
</dbReference>
<evidence type="ECO:0000313" key="3">
    <source>
        <dbReference type="EMBL" id="CAG5008121.1"/>
    </source>
</evidence>
<keyword evidence="4" id="KW-1185">Reference proteome</keyword>
<dbReference type="PANTHER" id="PTHR43249:SF1">
    <property type="entry name" value="D-GLUCOSIDE 3-DEHYDROGENASE"/>
    <property type="match status" value="1"/>
</dbReference>
<accession>A0A916JEW9</accession>
<reference evidence="3" key="1">
    <citation type="submission" date="2021-04" db="EMBL/GenBank/DDBJ databases">
        <authorList>
            <person name="Rodrigo-Torres L."/>
            <person name="Arahal R. D."/>
            <person name="Lucena T."/>
        </authorList>
    </citation>
    <scope>NUCLEOTIDE SEQUENCE</scope>
    <source>
        <strain evidence="3">CECT 9275</strain>
    </source>
</reference>
<dbReference type="Pfam" id="PF01408">
    <property type="entry name" value="GFO_IDH_MocA"/>
    <property type="match status" value="1"/>
</dbReference>
<protein>
    <submittedName>
        <fullName evidence="3">Inositol 2-dehydrogenase/D-chiro-inositol 3-dehydrogenase</fullName>
        <ecNumber evidence="3">1.1.1.369</ecNumber>
    </submittedName>
</protein>
<organism evidence="3 4">
    <name type="scientific">Dyadobacter helix</name>
    <dbReference type="NCBI Taxonomy" id="2822344"/>
    <lineage>
        <taxon>Bacteria</taxon>
        <taxon>Pseudomonadati</taxon>
        <taxon>Bacteroidota</taxon>
        <taxon>Cytophagia</taxon>
        <taxon>Cytophagales</taxon>
        <taxon>Spirosomataceae</taxon>
        <taxon>Dyadobacter</taxon>
    </lineage>
</organism>
<gene>
    <name evidence="3" type="primary">iolG_26</name>
    <name evidence="3" type="ORF">DYBT9275_04197</name>
</gene>
<evidence type="ECO:0000313" key="4">
    <source>
        <dbReference type="Proteomes" id="UP000680038"/>
    </source>
</evidence>
<dbReference type="Pfam" id="PF22725">
    <property type="entry name" value="GFO_IDH_MocA_C3"/>
    <property type="match status" value="1"/>
</dbReference>
<dbReference type="InterPro" id="IPR055170">
    <property type="entry name" value="GFO_IDH_MocA-like_dom"/>
</dbReference>
<sequence length="351" mass="38955">MTQPIQKPRHKVAIIGGGHIAEQNHIPALQKLSHRTEIIAICSRDKSKARLLADKFAIPFAYDNTEELFSSSRPDIIINCTANNLHYPFTMQALENGCHVLCEKPPAMRALEAREMADTAEKYGKTLAYNFQRRQTQEYQLLQKCQQEGKLGEIYHVKANFLRRRGIPGWGNFTNREIQGGGALIDLGVHVLDLAMGLMNYEKPDRIVANTYNFLGKAGGKGLLGAWDPAKFEVEDACFAYLSFPGKASIMLSASFALNTQEAKNINLEVFGTQAGAVLHPFSLHTEFAGELADVHFPFLEDENIQLKNTIAFLDACDGQVSNICSAREGAVLQEIVENIYQSAGMFGQKM</sequence>
<dbReference type="SUPFAM" id="SSF55347">
    <property type="entry name" value="Glyceraldehyde-3-phosphate dehydrogenase-like, C-terminal domain"/>
    <property type="match status" value="1"/>
</dbReference>
<feature type="domain" description="Gfo/Idh/MocA-like oxidoreductase N-terminal" evidence="1">
    <location>
        <begin position="11"/>
        <end position="131"/>
    </location>
</feature>
<keyword evidence="3" id="KW-0560">Oxidoreductase</keyword>
<dbReference type="InterPro" id="IPR000683">
    <property type="entry name" value="Gfo/Idh/MocA-like_OxRdtase_N"/>
</dbReference>
<evidence type="ECO:0000259" key="1">
    <source>
        <dbReference type="Pfam" id="PF01408"/>
    </source>
</evidence>
<name>A0A916JEW9_9BACT</name>
<comment type="caution">
    <text evidence="3">The sequence shown here is derived from an EMBL/GenBank/DDBJ whole genome shotgun (WGS) entry which is preliminary data.</text>
</comment>
<dbReference type="Gene3D" id="3.40.50.720">
    <property type="entry name" value="NAD(P)-binding Rossmann-like Domain"/>
    <property type="match status" value="1"/>
</dbReference>
<dbReference type="InterPro" id="IPR036291">
    <property type="entry name" value="NAD(P)-bd_dom_sf"/>
</dbReference>
<dbReference type="InterPro" id="IPR052515">
    <property type="entry name" value="Gfo/Idh/MocA_Oxidoreductase"/>
</dbReference>
<dbReference type="Gene3D" id="3.30.360.10">
    <property type="entry name" value="Dihydrodipicolinate Reductase, domain 2"/>
    <property type="match status" value="1"/>
</dbReference>
<dbReference type="GO" id="GO:0000166">
    <property type="term" value="F:nucleotide binding"/>
    <property type="evidence" value="ECO:0007669"/>
    <property type="project" value="InterPro"/>
</dbReference>
<dbReference type="Proteomes" id="UP000680038">
    <property type="component" value="Unassembled WGS sequence"/>
</dbReference>
<dbReference type="EC" id="1.1.1.369" evidence="3"/>
<proteinExistence type="predicted"/>
<dbReference type="RefSeq" id="WP_229252849.1">
    <property type="nucleotide sequence ID" value="NZ_CAJRAF010000002.1"/>
</dbReference>